<comment type="caution">
    <text evidence="3">The sequence shown here is derived from an EMBL/GenBank/DDBJ whole genome shotgun (WGS) entry which is preliminary data.</text>
</comment>
<name>A0A2G8SCC1_9APHY</name>
<dbReference type="InterPro" id="IPR000195">
    <property type="entry name" value="Rab-GAP-TBC_dom"/>
</dbReference>
<dbReference type="PANTHER" id="PTHR47219:SF15">
    <property type="entry name" value="TBC1 DOMAIN FAMILY MEMBER 12 ISOFORM X1"/>
    <property type="match status" value="1"/>
</dbReference>
<dbReference type="PROSITE" id="PS50086">
    <property type="entry name" value="TBC_RABGAP"/>
    <property type="match status" value="1"/>
</dbReference>
<accession>A0A2G8SCC1</accession>
<reference evidence="3 4" key="1">
    <citation type="journal article" date="2015" name="Sci. Rep.">
        <title>Chromosome-level genome map provides insights into diverse defense mechanisms in the medicinal fungus Ganoderma sinense.</title>
        <authorList>
            <person name="Zhu Y."/>
            <person name="Xu J."/>
            <person name="Sun C."/>
            <person name="Zhou S."/>
            <person name="Xu H."/>
            <person name="Nelson D.R."/>
            <person name="Qian J."/>
            <person name="Song J."/>
            <person name="Luo H."/>
            <person name="Xiang L."/>
            <person name="Li Y."/>
            <person name="Xu Z."/>
            <person name="Ji A."/>
            <person name="Wang L."/>
            <person name="Lu S."/>
            <person name="Hayward A."/>
            <person name="Sun W."/>
            <person name="Li X."/>
            <person name="Schwartz D.C."/>
            <person name="Wang Y."/>
            <person name="Chen S."/>
        </authorList>
    </citation>
    <scope>NUCLEOTIDE SEQUENCE [LARGE SCALE GENOMIC DNA]</scope>
    <source>
        <strain evidence="3 4">ZZ0214-1</strain>
    </source>
</reference>
<sequence>MAHSLDDDEHDAHPISGHRMIPSGFSFNDDAFSDTEDIDVPEFSPARLREELAKNMNGGSNGNGVAVDNWSGGFDMDDIVAKIGYSVDPDASVSTFDIDGGHESPPSTPLSPVQVAGSPSPPQRMMSQSSSHQDSLYDIPLSTELSRVSLDDDPPSPPAPHYEEPKEDATQYPAVQIDLSGPEALAREVHLDTSSSDGADSIEGDHPLPRQHAASMDEVRKALPSPLEIPAPAGAASTSALPLTSSASVPTPTSAGLTEPPTPTSRHRPSRSAGPSMLDKVISKTRPTHLPPKPRTEDRKHQQVWEEMMKRSRAAEEKRRNALQERRYARERRIEESIGVWEREIVPDWTVVQRNAQLRRLWWHGIPTKLRASMWQNAIGNPLALNKDSFKTYLSRAKRALASGSFPTTVLGLLEGDIQTTLPSINLFTPGRGPLYQDLKDMLCAWVVSRSDEGLGYVVGVSKIAAMILINMSPLQGFIVMRNLLERHCLRSFYGGIGSKDDVEAYYRIFDTLLADGMPKIYFNFKQHQVSPASYLPDWLVPLFLDHLPFEACARVWDVIVLEGDAFLYRAALAILGVLEPRLFFPEKKELLELLRGENKAALEVARRDGRTIDNGKYEIYNVDEESLWERIESMDEWWRESTWKRLIERELPDL</sequence>
<dbReference type="SUPFAM" id="SSF47923">
    <property type="entry name" value="Ypt/Rab-GAP domain of gyp1p"/>
    <property type="match status" value="2"/>
</dbReference>
<dbReference type="PANTHER" id="PTHR47219">
    <property type="entry name" value="RAB GTPASE-ACTIVATING PROTEIN 1-LIKE"/>
    <property type="match status" value="1"/>
</dbReference>
<feature type="region of interest" description="Disordered" evidence="1">
    <location>
        <begin position="1"/>
        <end position="23"/>
    </location>
</feature>
<dbReference type="EMBL" id="AYKW01000012">
    <property type="protein sequence ID" value="PIL31426.1"/>
    <property type="molecule type" value="Genomic_DNA"/>
</dbReference>
<feature type="domain" description="Rab-GAP TBC" evidence="2">
    <location>
        <begin position="365"/>
        <end position="564"/>
    </location>
</feature>
<dbReference type="Pfam" id="PF00566">
    <property type="entry name" value="RabGAP-TBC"/>
    <property type="match status" value="1"/>
</dbReference>
<evidence type="ECO:0000259" key="2">
    <source>
        <dbReference type="PROSITE" id="PS50086"/>
    </source>
</evidence>
<dbReference type="SMART" id="SM00164">
    <property type="entry name" value="TBC"/>
    <property type="match status" value="1"/>
</dbReference>
<dbReference type="InterPro" id="IPR050302">
    <property type="entry name" value="Rab_GAP_TBC_domain"/>
</dbReference>
<dbReference type="AlphaFoldDB" id="A0A2G8SCC1"/>
<evidence type="ECO:0000313" key="4">
    <source>
        <dbReference type="Proteomes" id="UP000230002"/>
    </source>
</evidence>
<feature type="compositionally biased region" description="Basic and acidic residues" evidence="1">
    <location>
        <begin position="294"/>
        <end position="303"/>
    </location>
</feature>
<gene>
    <name evidence="3" type="ORF">GSI_06127</name>
</gene>
<dbReference type="GO" id="GO:0005096">
    <property type="term" value="F:GTPase activator activity"/>
    <property type="evidence" value="ECO:0007669"/>
    <property type="project" value="TreeGrafter"/>
</dbReference>
<feature type="region of interest" description="Disordered" evidence="1">
    <location>
        <begin position="94"/>
        <end position="135"/>
    </location>
</feature>
<proteinExistence type="predicted"/>
<feature type="compositionally biased region" description="Low complexity" evidence="1">
    <location>
        <begin position="230"/>
        <end position="259"/>
    </location>
</feature>
<dbReference type="OrthoDB" id="289721at2759"/>
<dbReference type="GO" id="GO:0031267">
    <property type="term" value="F:small GTPase binding"/>
    <property type="evidence" value="ECO:0007669"/>
    <property type="project" value="TreeGrafter"/>
</dbReference>
<evidence type="ECO:0000313" key="3">
    <source>
        <dbReference type="EMBL" id="PIL31426.1"/>
    </source>
</evidence>
<protein>
    <recommendedName>
        <fullName evidence="2">Rab-GAP TBC domain-containing protein</fullName>
    </recommendedName>
</protein>
<organism evidence="3 4">
    <name type="scientific">Ganoderma sinense ZZ0214-1</name>
    <dbReference type="NCBI Taxonomy" id="1077348"/>
    <lineage>
        <taxon>Eukaryota</taxon>
        <taxon>Fungi</taxon>
        <taxon>Dikarya</taxon>
        <taxon>Basidiomycota</taxon>
        <taxon>Agaricomycotina</taxon>
        <taxon>Agaricomycetes</taxon>
        <taxon>Polyporales</taxon>
        <taxon>Polyporaceae</taxon>
        <taxon>Ganoderma</taxon>
    </lineage>
</organism>
<dbReference type="Gene3D" id="1.10.472.80">
    <property type="entry name" value="Ypt/Rab-GAP domain of gyp1p, domain 3"/>
    <property type="match status" value="1"/>
</dbReference>
<feature type="region of interest" description="Disordered" evidence="1">
    <location>
        <begin position="147"/>
        <end position="303"/>
    </location>
</feature>
<keyword evidence="4" id="KW-1185">Reference proteome</keyword>
<dbReference type="Gene3D" id="1.10.10.750">
    <property type="entry name" value="Ypt/Rab-GAP domain of gyp1p, domain 1"/>
    <property type="match status" value="1"/>
</dbReference>
<evidence type="ECO:0000256" key="1">
    <source>
        <dbReference type="SAM" id="MobiDB-lite"/>
    </source>
</evidence>
<dbReference type="InterPro" id="IPR035969">
    <property type="entry name" value="Rab-GAP_TBC_sf"/>
</dbReference>
<dbReference type="Proteomes" id="UP000230002">
    <property type="component" value="Unassembled WGS sequence"/>
</dbReference>
<feature type="compositionally biased region" description="Low complexity" evidence="1">
    <location>
        <begin position="123"/>
        <end position="134"/>
    </location>
</feature>
<dbReference type="Gene3D" id="1.10.8.270">
    <property type="entry name" value="putative rabgap domain of human tbc1 domain family member 14 like domains"/>
    <property type="match status" value="1"/>
</dbReference>
<dbReference type="STRING" id="1077348.A0A2G8SCC1"/>